<feature type="compositionally biased region" description="Polar residues" evidence="1">
    <location>
        <begin position="262"/>
        <end position="275"/>
    </location>
</feature>
<feature type="compositionally biased region" description="Polar residues" evidence="1">
    <location>
        <begin position="32"/>
        <end position="46"/>
    </location>
</feature>
<evidence type="ECO:0000313" key="3">
    <source>
        <dbReference type="EMBL" id="CAF3760531.1"/>
    </source>
</evidence>
<feature type="region of interest" description="Disordered" evidence="1">
    <location>
        <begin position="145"/>
        <end position="178"/>
    </location>
</feature>
<dbReference type="EMBL" id="CAJNOK010005996">
    <property type="protein sequence ID" value="CAF0990408.1"/>
    <property type="molecule type" value="Genomic_DNA"/>
</dbReference>
<dbReference type="AlphaFoldDB" id="A0A8S2ILY3"/>
<feature type="compositionally biased region" description="Basic and acidic residues" evidence="1">
    <location>
        <begin position="228"/>
        <end position="244"/>
    </location>
</feature>
<gene>
    <name evidence="2" type="ORF">OVA965_LOCUS14045</name>
    <name evidence="3" type="ORF">TMI583_LOCUS14048</name>
</gene>
<dbReference type="EMBL" id="CAJOBA010006003">
    <property type="protein sequence ID" value="CAF3760531.1"/>
    <property type="molecule type" value="Genomic_DNA"/>
</dbReference>
<comment type="caution">
    <text evidence="3">The sequence shown here is derived from an EMBL/GenBank/DDBJ whole genome shotgun (WGS) entry which is preliminary data.</text>
</comment>
<feature type="compositionally biased region" description="Basic and acidic residues" evidence="1">
    <location>
        <begin position="164"/>
        <end position="178"/>
    </location>
</feature>
<feature type="compositionally biased region" description="Polar residues" evidence="1">
    <location>
        <begin position="145"/>
        <end position="162"/>
    </location>
</feature>
<proteinExistence type="predicted"/>
<dbReference type="Proteomes" id="UP000677228">
    <property type="component" value="Unassembled WGS sequence"/>
</dbReference>
<dbReference type="Proteomes" id="UP000682733">
    <property type="component" value="Unassembled WGS sequence"/>
</dbReference>
<sequence length="282" mass="32373">MTSDEIYLKLSNLHLKNSNYNRRMPSLPLKLNRNSTTTPITKMPGSTSLQDIRTQKYWAKEERLIRLPESYLPIRDPLSPDNLVFEHPELTVKVSALDDELQRRMQQQQSRTGSVPNLIEHPDIRQPLQLQPVLPSTSKITRQMSADVNVQRSPSPASSVTSPIHERHYSAPSKKQDDQLSLSLDQHWFQQQQLIPNNNRAISLRSNITDILEKPEHDKNDINPSTTNRDDQHQRHVEIIREYSDTSTVSDDQTNRNKPKATATTVQKSATNGKSPSDDDFW</sequence>
<feature type="region of interest" description="Disordered" evidence="1">
    <location>
        <begin position="24"/>
        <end position="46"/>
    </location>
</feature>
<evidence type="ECO:0000256" key="1">
    <source>
        <dbReference type="SAM" id="MobiDB-lite"/>
    </source>
</evidence>
<organism evidence="3 4">
    <name type="scientific">Didymodactylos carnosus</name>
    <dbReference type="NCBI Taxonomy" id="1234261"/>
    <lineage>
        <taxon>Eukaryota</taxon>
        <taxon>Metazoa</taxon>
        <taxon>Spiralia</taxon>
        <taxon>Gnathifera</taxon>
        <taxon>Rotifera</taxon>
        <taxon>Eurotatoria</taxon>
        <taxon>Bdelloidea</taxon>
        <taxon>Philodinida</taxon>
        <taxon>Philodinidae</taxon>
        <taxon>Didymodactylos</taxon>
    </lineage>
</organism>
<reference evidence="3" key="1">
    <citation type="submission" date="2021-02" db="EMBL/GenBank/DDBJ databases">
        <authorList>
            <person name="Nowell W R."/>
        </authorList>
    </citation>
    <scope>NUCLEOTIDE SEQUENCE</scope>
</reference>
<accession>A0A8S2ILY3</accession>
<feature type="compositionally biased region" description="Basic and acidic residues" evidence="1">
    <location>
        <begin position="212"/>
        <end position="221"/>
    </location>
</feature>
<name>A0A8S2ILY3_9BILA</name>
<evidence type="ECO:0000313" key="2">
    <source>
        <dbReference type="EMBL" id="CAF0990408.1"/>
    </source>
</evidence>
<feature type="region of interest" description="Disordered" evidence="1">
    <location>
        <begin position="212"/>
        <end position="282"/>
    </location>
</feature>
<evidence type="ECO:0000313" key="4">
    <source>
        <dbReference type="Proteomes" id="UP000682733"/>
    </source>
</evidence>
<protein>
    <submittedName>
        <fullName evidence="3">Uncharacterized protein</fullName>
    </submittedName>
</protein>